<accession>A0A368K9R8</accession>
<feature type="transmembrane region" description="Helical" evidence="1">
    <location>
        <begin position="46"/>
        <end position="66"/>
    </location>
</feature>
<name>A0A368K9R8_9GAMM</name>
<protein>
    <submittedName>
        <fullName evidence="2">Uncharacterized protein</fullName>
    </submittedName>
</protein>
<dbReference type="RefSeq" id="WP_114345801.1">
    <property type="nucleotide sequence ID" value="NZ_QFWQ01000013.1"/>
</dbReference>
<keyword evidence="1" id="KW-0472">Membrane</keyword>
<feature type="transmembrane region" description="Helical" evidence="1">
    <location>
        <begin position="110"/>
        <end position="132"/>
    </location>
</feature>
<evidence type="ECO:0000313" key="2">
    <source>
        <dbReference type="EMBL" id="RCS28557.1"/>
    </source>
</evidence>
<evidence type="ECO:0000256" key="1">
    <source>
        <dbReference type="SAM" id="Phobius"/>
    </source>
</evidence>
<evidence type="ECO:0000313" key="3">
    <source>
        <dbReference type="Proteomes" id="UP000252387"/>
    </source>
</evidence>
<keyword evidence="1" id="KW-1133">Transmembrane helix</keyword>
<dbReference type="OrthoDB" id="9181202at2"/>
<dbReference type="EMBL" id="QFWQ01000013">
    <property type="protein sequence ID" value="RCS28557.1"/>
    <property type="molecule type" value="Genomic_DNA"/>
</dbReference>
<sequence>MDGKDLVWDHFKFNAEQRLRGFNFFVLLSIFADGGVFTALEHGLSPKLLVFLGLFTALLAVVFSLVDARSRQLLNLTIPALKEIEATFPESHRLFAIDAAAQGTFIRYTFAIRMLLAVQFLFGLGVACYGACRW</sequence>
<proteinExistence type="predicted"/>
<keyword evidence="3" id="KW-1185">Reference proteome</keyword>
<feature type="transmembrane region" description="Helical" evidence="1">
    <location>
        <begin position="21"/>
        <end position="40"/>
    </location>
</feature>
<dbReference type="Proteomes" id="UP000252387">
    <property type="component" value="Unassembled WGS sequence"/>
</dbReference>
<gene>
    <name evidence="2" type="ORF">DEO45_16100</name>
</gene>
<dbReference type="AlphaFoldDB" id="A0A368K9R8"/>
<organism evidence="2 3">
    <name type="scientific">Rhodanobacter denitrificans</name>
    <dbReference type="NCBI Taxonomy" id="666685"/>
    <lineage>
        <taxon>Bacteria</taxon>
        <taxon>Pseudomonadati</taxon>
        <taxon>Pseudomonadota</taxon>
        <taxon>Gammaproteobacteria</taxon>
        <taxon>Lysobacterales</taxon>
        <taxon>Rhodanobacteraceae</taxon>
        <taxon>Rhodanobacter</taxon>
    </lineage>
</organism>
<keyword evidence="1" id="KW-0812">Transmembrane</keyword>
<comment type="caution">
    <text evidence="2">The sequence shown here is derived from an EMBL/GenBank/DDBJ whole genome shotgun (WGS) entry which is preliminary data.</text>
</comment>
<reference evidence="2 3" key="1">
    <citation type="submission" date="2018-05" db="EMBL/GenBank/DDBJ databases">
        <title>Draft genome sequence of Rhodanobacter denitrificans Yn1 isolated from gold copper mine.</title>
        <authorList>
            <person name="Yang N."/>
            <person name="Mazhar H.S."/>
            <person name="Rensing C."/>
        </authorList>
    </citation>
    <scope>NUCLEOTIDE SEQUENCE [LARGE SCALE GENOMIC DNA]</scope>
    <source>
        <strain evidence="2 3">Yn1</strain>
    </source>
</reference>